<organism evidence="2 3">
    <name type="scientific">Daphnia magna</name>
    <dbReference type="NCBI Taxonomy" id="35525"/>
    <lineage>
        <taxon>Eukaryota</taxon>
        <taxon>Metazoa</taxon>
        <taxon>Ecdysozoa</taxon>
        <taxon>Arthropoda</taxon>
        <taxon>Crustacea</taxon>
        <taxon>Branchiopoda</taxon>
        <taxon>Diplostraca</taxon>
        <taxon>Cladocera</taxon>
        <taxon>Anomopoda</taxon>
        <taxon>Daphniidae</taxon>
        <taxon>Daphnia</taxon>
    </lineage>
</organism>
<keyword evidence="3" id="KW-1185">Reference proteome</keyword>
<gene>
    <name evidence="2" type="ORF">OUZ56_010437</name>
</gene>
<sequence>MYRMRRGVFRKKRSGGGAEKSAREFVSVKSDLRAVKSKEDRSFQPEAGRESYAAGLTRSNSLPDRLVPTAVSLLRIAPFRYPESRDRPALEAAGNDLDVMTAVRILGSFPLVRDVIIYIQMRVSRDSVIPLVTMHQCGVYHSDGTGTMMLSEFLRETVLSDAHIGGDDFDAAEEMRRMATDVSRLQQYATFAKVPMDEILRKGCEQALYNESDLLTRIISSPFSNKDTITVSEC</sequence>
<dbReference type="EMBL" id="JAOYFB010000037">
    <property type="protein sequence ID" value="KAK4024945.1"/>
    <property type="molecule type" value="Genomic_DNA"/>
</dbReference>
<protein>
    <submittedName>
        <fullName evidence="2">Uncharacterized protein</fullName>
    </submittedName>
</protein>
<name>A0ABR0AIJ1_9CRUS</name>
<feature type="region of interest" description="Disordered" evidence="1">
    <location>
        <begin position="1"/>
        <end position="22"/>
    </location>
</feature>
<comment type="caution">
    <text evidence="2">The sequence shown here is derived from an EMBL/GenBank/DDBJ whole genome shotgun (WGS) entry which is preliminary data.</text>
</comment>
<evidence type="ECO:0000256" key="1">
    <source>
        <dbReference type="SAM" id="MobiDB-lite"/>
    </source>
</evidence>
<reference evidence="2 3" key="1">
    <citation type="journal article" date="2023" name="Nucleic Acids Res.">
        <title>The hologenome of Daphnia magna reveals possible DNA methylation and microbiome-mediated evolution of the host genome.</title>
        <authorList>
            <person name="Chaturvedi A."/>
            <person name="Li X."/>
            <person name="Dhandapani V."/>
            <person name="Marshall H."/>
            <person name="Kissane S."/>
            <person name="Cuenca-Cambronero M."/>
            <person name="Asole G."/>
            <person name="Calvet F."/>
            <person name="Ruiz-Romero M."/>
            <person name="Marangio P."/>
            <person name="Guigo R."/>
            <person name="Rago D."/>
            <person name="Mirbahai L."/>
            <person name="Eastwood N."/>
            <person name="Colbourne J.K."/>
            <person name="Zhou J."/>
            <person name="Mallon E."/>
            <person name="Orsini L."/>
        </authorList>
    </citation>
    <scope>NUCLEOTIDE SEQUENCE [LARGE SCALE GENOMIC DNA]</scope>
    <source>
        <strain evidence="2">LRV0_1</strain>
    </source>
</reference>
<accession>A0ABR0AIJ1</accession>
<dbReference type="Proteomes" id="UP001234178">
    <property type="component" value="Unassembled WGS sequence"/>
</dbReference>
<proteinExistence type="predicted"/>
<feature type="compositionally biased region" description="Basic residues" evidence="1">
    <location>
        <begin position="1"/>
        <end position="14"/>
    </location>
</feature>
<evidence type="ECO:0000313" key="2">
    <source>
        <dbReference type="EMBL" id="KAK4024945.1"/>
    </source>
</evidence>
<evidence type="ECO:0000313" key="3">
    <source>
        <dbReference type="Proteomes" id="UP001234178"/>
    </source>
</evidence>